<dbReference type="EMBL" id="JRPK02000064">
    <property type="protein sequence ID" value="TLD94272.1"/>
    <property type="molecule type" value="Genomic_DNA"/>
</dbReference>
<reference evidence="1 2" key="1">
    <citation type="journal article" date="2014" name="Genome Announc.">
        <title>Draft genome sequences of eight enterohepatic helicobacter species isolated from both laboratory and wild rodents.</title>
        <authorList>
            <person name="Sheh A."/>
            <person name="Shen Z."/>
            <person name="Fox J.G."/>
        </authorList>
    </citation>
    <scope>NUCLEOTIDE SEQUENCE [LARGE SCALE GENOMIC DNA]</scope>
    <source>
        <strain evidence="1 2">ATCC 49310</strain>
    </source>
</reference>
<dbReference type="AlphaFoldDB" id="A0A4V6I208"/>
<organism evidence="1 2">
    <name type="scientific">Helicobacter trogontum</name>
    <dbReference type="NCBI Taxonomy" id="50960"/>
    <lineage>
        <taxon>Bacteria</taxon>
        <taxon>Pseudomonadati</taxon>
        <taxon>Campylobacterota</taxon>
        <taxon>Epsilonproteobacteria</taxon>
        <taxon>Campylobacterales</taxon>
        <taxon>Helicobacteraceae</taxon>
        <taxon>Helicobacter</taxon>
    </lineage>
</organism>
<dbReference type="RefSeq" id="WP_034323887.1">
    <property type="nucleotide sequence ID" value="NZ_JAXEYH010000013.1"/>
</dbReference>
<dbReference type="SUPFAM" id="SSF53474">
    <property type="entry name" value="alpha/beta-Hydrolases"/>
    <property type="match status" value="1"/>
</dbReference>
<sequence>MKSLKYPKEKRLAFAKYAELAWASYSTGFNEGMYGIDSKGKIEGLDEEQQKKIPTYYQALTTIAEFNLAKWAENNFNNYDVGFSPKQANEFANRYKIVAFVNEINISFSATLFQDTHDNEYILAIRGINIFQFNNNCINAITQSVKIFNAKIPAKIYFALLNFYEYKVKPILENTNATLVVTGHSFGGYLAQLFTLTYPQIIKAMFIYNAPGVIPNLASKVLSSIPIVRMNDIFEVDVSDFQRLYITQEIKDSLDWHDRERFIIIKRNIQTKDGETLEVKIPEYLRFDTKSQRAFVDKYAGVNSVAMFNKSSMQNYAFRLYSRIKNTENGYYLLYNTQTTNTYATMSIYNENIMIEEAGFIDTAEAMLQRLKNSNDVLPQPLQRENIYHIHALNAFEKSEFMSLFSYHIANSEVEVSLDIYPISFKKKSLLNIVNFLTYFVNVESIKSIYQALLIESRISYNNKEDLDKFLTFFQGNLIAESQGVFV</sequence>
<dbReference type="InterPro" id="IPR029058">
    <property type="entry name" value="AB_hydrolase_fold"/>
</dbReference>
<name>A0A4V6I208_9HELI</name>
<evidence type="ECO:0000313" key="2">
    <source>
        <dbReference type="Proteomes" id="UP000029861"/>
    </source>
</evidence>
<proteinExistence type="predicted"/>
<gene>
    <name evidence="1" type="ORF">LS80_010220</name>
</gene>
<dbReference type="Proteomes" id="UP000029861">
    <property type="component" value="Unassembled WGS sequence"/>
</dbReference>
<comment type="caution">
    <text evidence="1">The sequence shown here is derived from an EMBL/GenBank/DDBJ whole genome shotgun (WGS) entry which is preliminary data.</text>
</comment>
<evidence type="ECO:0000313" key="1">
    <source>
        <dbReference type="EMBL" id="TLD94272.1"/>
    </source>
</evidence>
<accession>A0A4V6I208</accession>
<dbReference type="Gene3D" id="3.40.50.1820">
    <property type="entry name" value="alpha/beta hydrolase"/>
    <property type="match status" value="1"/>
</dbReference>
<protein>
    <submittedName>
        <fullName evidence="1">Uncharacterized protein</fullName>
    </submittedName>
</protein>